<sequence>MSSGRRGYLFVNALKDFITSYNSIPPTEDEYMNCEDDRFIEEMDEETINEGIEDPPPVEGNDDEAYKEFIRITRLHQRQLQEKKVGKNNDNELTEVDFNAPVFKLYGEEYFWADKVGVEGVKIISSELPNEQAKKEARKKEKEKFYGNKALDVMAYEANMTLNFKETYNTLNPPLYPCVSLRIGK</sequence>
<dbReference type="AlphaFoldDB" id="A0A0K0E199"/>
<dbReference type="WBParaSite" id="TCONS_00007279.p1">
    <property type="protein sequence ID" value="TCONS_00007279.p1"/>
    <property type="gene ID" value="XLOC_005318"/>
</dbReference>
<organism evidence="2">
    <name type="scientific">Strongyloides stercoralis</name>
    <name type="common">Threadworm</name>
    <dbReference type="NCBI Taxonomy" id="6248"/>
    <lineage>
        <taxon>Eukaryota</taxon>
        <taxon>Metazoa</taxon>
        <taxon>Ecdysozoa</taxon>
        <taxon>Nematoda</taxon>
        <taxon>Chromadorea</taxon>
        <taxon>Rhabditida</taxon>
        <taxon>Tylenchina</taxon>
        <taxon>Panagrolaimomorpha</taxon>
        <taxon>Strongyloidoidea</taxon>
        <taxon>Strongyloididae</taxon>
        <taxon>Strongyloides</taxon>
    </lineage>
</organism>
<dbReference type="WBParaSite" id="SSTP_0000326400.1">
    <property type="protein sequence ID" value="SSTP_0000326400.1"/>
    <property type="gene ID" value="SSTP_0000326400"/>
</dbReference>
<dbReference type="STRING" id="6248.A0A0K0E199"/>
<evidence type="ECO:0000313" key="2">
    <source>
        <dbReference type="WBParaSite" id="SSTP_0000326400.1"/>
    </source>
</evidence>
<protein>
    <submittedName>
        <fullName evidence="2">Pre-mRNA-splicing factor SLU7</fullName>
    </submittedName>
</protein>
<proteinExistence type="predicted"/>
<keyword evidence="1" id="KW-1185">Reference proteome</keyword>
<accession>A0A0K0E199</accession>
<name>A0A0K0E199_STRER</name>
<reference evidence="2" key="1">
    <citation type="submission" date="2015-08" db="UniProtKB">
        <authorList>
            <consortium name="WormBaseParasite"/>
        </authorList>
    </citation>
    <scope>IDENTIFICATION</scope>
</reference>
<dbReference type="Proteomes" id="UP000035681">
    <property type="component" value="Unplaced"/>
</dbReference>
<evidence type="ECO:0000313" key="1">
    <source>
        <dbReference type="Proteomes" id="UP000035681"/>
    </source>
</evidence>